<dbReference type="Proteomes" id="UP001189429">
    <property type="component" value="Unassembled WGS sequence"/>
</dbReference>
<dbReference type="PANTHER" id="PTHR13610:SF11">
    <property type="entry name" value="METHYLTRANSFERASE DOMAIN-CONTAINING PROTEIN"/>
    <property type="match status" value="1"/>
</dbReference>
<gene>
    <name evidence="5" type="ORF">PCOR1329_LOCUS36275</name>
</gene>
<keyword evidence="2" id="KW-0489">Methyltransferase</keyword>
<sequence length="379" mass="40221">MRVFPVFGGGVGDIMASSSCSRFRGDPAIGADMAAMRAFLANPSAPPRLYGFSWEDGFVAPWVACSDAPLDEALAELRPTELDLVADLGCGDGRVLARAVERSGCRALGVELDPALLEKAEALLSERLPPALRGLVELRQGDLFEEADAWSAVACAGDGVGEGQGGPLPTIVPPPSVLYLLGDALRRLRGPLEPLLATGAAVCTLGWELPGWPHYESARGQGWYVYRAPSAAGGAPAHDNNEACAVGSTKRARRQRGLQLYSMQSVDTVFTLARAHIEDRWTRTWDKGLLLFSQLRKEDPNFRHGCSPEGGADPSGRFAEGHRRLARIAYTASLTLESPWGEARGGPARAAGRRAAAAAGRGCFAIFRLSGVASGGRPF</sequence>
<evidence type="ECO:0008006" key="7">
    <source>
        <dbReference type="Google" id="ProtNLM"/>
    </source>
</evidence>
<dbReference type="InterPro" id="IPR029063">
    <property type="entry name" value="SAM-dependent_MTases_sf"/>
</dbReference>
<evidence type="ECO:0000313" key="5">
    <source>
        <dbReference type="EMBL" id="CAK0840951.1"/>
    </source>
</evidence>
<accession>A0ABN9T7A7</accession>
<organism evidence="5 6">
    <name type="scientific">Prorocentrum cordatum</name>
    <dbReference type="NCBI Taxonomy" id="2364126"/>
    <lineage>
        <taxon>Eukaryota</taxon>
        <taxon>Sar</taxon>
        <taxon>Alveolata</taxon>
        <taxon>Dinophyceae</taxon>
        <taxon>Prorocentrales</taxon>
        <taxon>Prorocentraceae</taxon>
        <taxon>Prorocentrum</taxon>
    </lineage>
</organism>
<dbReference type="CDD" id="cd02440">
    <property type="entry name" value="AdoMet_MTases"/>
    <property type="match status" value="1"/>
</dbReference>
<keyword evidence="6" id="KW-1185">Reference proteome</keyword>
<evidence type="ECO:0000313" key="6">
    <source>
        <dbReference type="Proteomes" id="UP001189429"/>
    </source>
</evidence>
<dbReference type="SUPFAM" id="SSF53335">
    <property type="entry name" value="S-adenosyl-L-methionine-dependent methyltransferases"/>
    <property type="match status" value="1"/>
</dbReference>
<dbReference type="Gene3D" id="3.40.50.150">
    <property type="entry name" value="Vaccinia Virus protein VP39"/>
    <property type="match status" value="1"/>
</dbReference>
<evidence type="ECO:0000256" key="3">
    <source>
        <dbReference type="ARBA" id="ARBA00022679"/>
    </source>
</evidence>
<dbReference type="InterPro" id="IPR026170">
    <property type="entry name" value="FAM173A/B"/>
</dbReference>
<reference evidence="5" key="1">
    <citation type="submission" date="2023-10" db="EMBL/GenBank/DDBJ databases">
        <authorList>
            <person name="Chen Y."/>
            <person name="Shah S."/>
            <person name="Dougan E. K."/>
            <person name="Thang M."/>
            <person name="Chan C."/>
        </authorList>
    </citation>
    <scope>NUCLEOTIDE SEQUENCE [LARGE SCALE GENOMIC DNA]</scope>
</reference>
<protein>
    <recommendedName>
        <fullName evidence="7">Methyltransferase domain-containing protein</fullName>
    </recommendedName>
</protein>
<dbReference type="PANTHER" id="PTHR13610">
    <property type="entry name" value="METHYLTRANSFERASE DOMAIN-CONTAINING PROTEIN"/>
    <property type="match status" value="1"/>
</dbReference>
<comment type="similarity">
    <text evidence="1">Belongs to the ANT/ATPSC lysine N-methyltransferase family.</text>
</comment>
<dbReference type="EMBL" id="CAUYUJ010014416">
    <property type="protein sequence ID" value="CAK0840951.1"/>
    <property type="molecule type" value="Genomic_DNA"/>
</dbReference>
<keyword evidence="4" id="KW-0949">S-adenosyl-L-methionine</keyword>
<comment type="caution">
    <text evidence="5">The sequence shown here is derived from an EMBL/GenBank/DDBJ whole genome shotgun (WGS) entry which is preliminary data.</text>
</comment>
<evidence type="ECO:0000256" key="4">
    <source>
        <dbReference type="ARBA" id="ARBA00022691"/>
    </source>
</evidence>
<evidence type="ECO:0000256" key="2">
    <source>
        <dbReference type="ARBA" id="ARBA00022603"/>
    </source>
</evidence>
<keyword evidence="3" id="KW-0808">Transferase</keyword>
<evidence type="ECO:0000256" key="1">
    <source>
        <dbReference type="ARBA" id="ARBA00010633"/>
    </source>
</evidence>
<name>A0ABN9T7A7_9DINO</name>
<proteinExistence type="inferred from homology"/>